<dbReference type="InterPro" id="IPR050832">
    <property type="entry name" value="Bact_Acetyltransf"/>
</dbReference>
<accession>A0ABW0BQY1</accession>
<reference evidence="5" key="1">
    <citation type="journal article" date="2019" name="Int. J. Syst. Evol. Microbiol.">
        <title>The Global Catalogue of Microorganisms (GCM) 10K type strain sequencing project: providing services to taxonomists for standard genome sequencing and annotation.</title>
        <authorList>
            <consortium name="The Broad Institute Genomics Platform"/>
            <consortium name="The Broad Institute Genome Sequencing Center for Infectious Disease"/>
            <person name="Wu L."/>
            <person name="Ma J."/>
        </authorList>
    </citation>
    <scope>NUCLEOTIDE SEQUENCE [LARGE SCALE GENOMIC DNA]</scope>
    <source>
        <strain evidence="5">DFY41</strain>
    </source>
</reference>
<gene>
    <name evidence="4" type="ORF">ACFPGP_21470</name>
</gene>
<organism evidence="4 5">
    <name type="scientific">Nocardioides taihuensis</name>
    <dbReference type="NCBI Taxonomy" id="1835606"/>
    <lineage>
        <taxon>Bacteria</taxon>
        <taxon>Bacillati</taxon>
        <taxon>Actinomycetota</taxon>
        <taxon>Actinomycetes</taxon>
        <taxon>Propionibacteriales</taxon>
        <taxon>Nocardioidaceae</taxon>
        <taxon>Nocardioides</taxon>
    </lineage>
</organism>
<dbReference type="InterPro" id="IPR000182">
    <property type="entry name" value="GNAT_dom"/>
</dbReference>
<proteinExistence type="predicted"/>
<evidence type="ECO:0000259" key="3">
    <source>
        <dbReference type="PROSITE" id="PS51186"/>
    </source>
</evidence>
<dbReference type="CDD" id="cd04301">
    <property type="entry name" value="NAT_SF"/>
    <property type="match status" value="1"/>
</dbReference>
<keyword evidence="1 4" id="KW-0808">Transferase</keyword>
<feature type="domain" description="N-acetyltransferase" evidence="3">
    <location>
        <begin position="3"/>
        <end position="159"/>
    </location>
</feature>
<protein>
    <submittedName>
        <fullName evidence="4">GNAT family N-acetyltransferase</fullName>
        <ecNumber evidence="4">2.3.-.-</ecNumber>
    </submittedName>
</protein>
<dbReference type="Proteomes" id="UP001596087">
    <property type="component" value="Unassembled WGS sequence"/>
</dbReference>
<evidence type="ECO:0000313" key="5">
    <source>
        <dbReference type="Proteomes" id="UP001596087"/>
    </source>
</evidence>
<dbReference type="EC" id="2.3.-.-" evidence="4"/>
<dbReference type="InterPro" id="IPR016181">
    <property type="entry name" value="Acyl_CoA_acyltransferase"/>
</dbReference>
<dbReference type="RefSeq" id="WP_378593254.1">
    <property type="nucleotide sequence ID" value="NZ_JBHSKD010000027.1"/>
</dbReference>
<evidence type="ECO:0000256" key="1">
    <source>
        <dbReference type="ARBA" id="ARBA00022679"/>
    </source>
</evidence>
<evidence type="ECO:0000256" key="2">
    <source>
        <dbReference type="ARBA" id="ARBA00023315"/>
    </source>
</evidence>
<dbReference type="GO" id="GO:0016746">
    <property type="term" value="F:acyltransferase activity"/>
    <property type="evidence" value="ECO:0007669"/>
    <property type="project" value="UniProtKB-KW"/>
</dbReference>
<dbReference type="PROSITE" id="PS51186">
    <property type="entry name" value="GNAT"/>
    <property type="match status" value="1"/>
</dbReference>
<keyword evidence="5" id="KW-1185">Reference proteome</keyword>
<dbReference type="Pfam" id="PF00583">
    <property type="entry name" value="Acetyltransf_1"/>
    <property type="match status" value="1"/>
</dbReference>
<comment type="caution">
    <text evidence="4">The sequence shown here is derived from an EMBL/GenBank/DDBJ whole genome shotgun (WGS) entry which is preliminary data.</text>
</comment>
<dbReference type="PANTHER" id="PTHR43877">
    <property type="entry name" value="AMINOALKYLPHOSPHONATE N-ACETYLTRANSFERASE-RELATED-RELATED"/>
    <property type="match status" value="1"/>
</dbReference>
<keyword evidence="2 4" id="KW-0012">Acyltransferase</keyword>
<dbReference type="SUPFAM" id="SSF55729">
    <property type="entry name" value="Acyl-CoA N-acyltransferases (Nat)"/>
    <property type="match status" value="1"/>
</dbReference>
<sequence length="167" mass="18662">MDPLIREATWADREVVAAMRRAWTEENAGKALPDEDFQDRFDAWLEREQDQRVTWLAEVGREAVGMLNVLVFTRMPRPGQDRPSRWAYLANFWVRPDQRGAGVGTRLLAACTDWCDAAGMVRVVLSPTERSVPLYARAGFTPAPSLLVRPAPTGQAPRDGTITPQVG</sequence>
<dbReference type="EMBL" id="JBHSKD010000027">
    <property type="protein sequence ID" value="MFC5179267.1"/>
    <property type="molecule type" value="Genomic_DNA"/>
</dbReference>
<dbReference type="Gene3D" id="3.40.630.30">
    <property type="match status" value="1"/>
</dbReference>
<evidence type="ECO:0000313" key="4">
    <source>
        <dbReference type="EMBL" id="MFC5179267.1"/>
    </source>
</evidence>
<name>A0ABW0BQY1_9ACTN</name>